<dbReference type="InterPro" id="IPR020904">
    <property type="entry name" value="Sc_DH/Rdtase_CS"/>
</dbReference>
<dbReference type="PROSITE" id="PS00061">
    <property type="entry name" value="ADH_SHORT"/>
    <property type="match status" value="1"/>
</dbReference>
<dbReference type="NCBIfam" id="NF004846">
    <property type="entry name" value="PRK06197.1"/>
    <property type="match status" value="1"/>
</dbReference>
<dbReference type="Gene3D" id="3.40.50.720">
    <property type="entry name" value="NAD(P)-binding Rossmann-like Domain"/>
    <property type="match status" value="1"/>
</dbReference>
<dbReference type="PANTHER" id="PTHR43157">
    <property type="entry name" value="PHOSPHATIDYLINOSITOL-GLYCAN BIOSYNTHESIS CLASS F PROTEIN-RELATED"/>
    <property type="match status" value="1"/>
</dbReference>
<keyword evidence="1" id="KW-0560">Oxidoreductase</keyword>
<organism evidence="2 3">
    <name type="scientific">Dyadobacter subterraneus</name>
    <dbReference type="NCBI Taxonomy" id="2773304"/>
    <lineage>
        <taxon>Bacteria</taxon>
        <taxon>Pseudomonadati</taxon>
        <taxon>Bacteroidota</taxon>
        <taxon>Cytophagia</taxon>
        <taxon>Cytophagales</taxon>
        <taxon>Spirosomataceae</taxon>
        <taxon>Dyadobacter</taxon>
    </lineage>
</organism>
<accession>A0ABR9W781</accession>
<dbReference type="InterPro" id="IPR002347">
    <property type="entry name" value="SDR_fam"/>
</dbReference>
<name>A0ABR9W781_9BACT</name>
<evidence type="ECO:0000313" key="3">
    <source>
        <dbReference type="Proteomes" id="UP000634134"/>
    </source>
</evidence>
<dbReference type="Pfam" id="PF00106">
    <property type="entry name" value="adh_short"/>
    <property type="match status" value="1"/>
</dbReference>
<dbReference type="InterPro" id="IPR036291">
    <property type="entry name" value="NAD(P)-bd_dom_sf"/>
</dbReference>
<dbReference type="PRINTS" id="PR00081">
    <property type="entry name" value="GDHRDH"/>
</dbReference>
<evidence type="ECO:0000313" key="2">
    <source>
        <dbReference type="EMBL" id="MBE9461324.1"/>
    </source>
</evidence>
<proteinExistence type="predicted"/>
<dbReference type="RefSeq" id="WP_194119595.1">
    <property type="nucleotide sequence ID" value="NZ_JACYGY010000001.1"/>
</dbReference>
<dbReference type="PANTHER" id="PTHR43157:SF31">
    <property type="entry name" value="PHOSPHATIDYLINOSITOL-GLYCAN BIOSYNTHESIS CLASS F PROTEIN"/>
    <property type="match status" value="1"/>
</dbReference>
<evidence type="ECO:0000256" key="1">
    <source>
        <dbReference type="ARBA" id="ARBA00023002"/>
    </source>
</evidence>
<protein>
    <submittedName>
        <fullName evidence="2">SDR family NAD(P)-dependent oxidoreductase</fullName>
    </submittedName>
</protein>
<dbReference type="CDD" id="cd05327">
    <property type="entry name" value="retinol-DH_like_SDR_c_like"/>
    <property type="match status" value="1"/>
</dbReference>
<keyword evidence="3" id="KW-1185">Reference proteome</keyword>
<gene>
    <name evidence="2" type="ORF">IEE83_05465</name>
</gene>
<dbReference type="Proteomes" id="UP000634134">
    <property type="component" value="Unassembled WGS sequence"/>
</dbReference>
<dbReference type="SUPFAM" id="SSF51735">
    <property type="entry name" value="NAD(P)-binding Rossmann-fold domains"/>
    <property type="match status" value="1"/>
</dbReference>
<dbReference type="EMBL" id="JACYGY010000001">
    <property type="protein sequence ID" value="MBE9461324.1"/>
    <property type="molecule type" value="Genomic_DNA"/>
</dbReference>
<reference evidence="3" key="1">
    <citation type="submission" date="2023-07" db="EMBL/GenBank/DDBJ databases">
        <title>Dyadobacter sp. nov 'subterranea' isolated from contaminted grondwater.</title>
        <authorList>
            <person name="Szabo I."/>
            <person name="Al-Omari J."/>
            <person name="Szerdahelyi S.G."/>
            <person name="Rado J."/>
        </authorList>
    </citation>
    <scope>NUCLEOTIDE SEQUENCE [LARGE SCALE GENOMIC DNA]</scope>
    <source>
        <strain evidence="3">UP-52</strain>
    </source>
</reference>
<comment type="caution">
    <text evidence="2">The sequence shown here is derived from an EMBL/GenBank/DDBJ whole genome shotgun (WGS) entry which is preliminary data.</text>
</comment>
<sequence>MWTKENIPDQTGKIAIVTGANTGIGYQTALALYQAGAHVIIASRSLENASEALNNMEATSGKGSLEKGLLNLASLKDIQKFADNFIKKHKKLDILINNAGVMTPPAAKTNDGFELQFGVNFLGHFALTAHLYSLLKQAPDARVVTLSSGAYKSAQQIDFDNLRSEKSYDAFREYAISKLADMQFTLELQRRVIQNGDRILSLAAHPGVTETSLSRHMPEEDFKAALKQFGELMPAWQGALSPLFAATSPLAKAGGYYGPDEENELRGFPGPAIINEIANDKEAANKLWQFAENATGINFFKTK</sequence>